<name>A0A0F9S5T3_9ZZZZ</name>
<dbReference type="EMBL" id="LAZR01000625">
    <property type="protein sequence ID" value="KKN62429.1"/>
    <property type="molecule type" value="Genomic_DNA"/>
</dbReference>
<reference evidence="1" key="1">
    <citation type="journal article" date="2015" name="Nature">
        <title>Complex archaea that bridge the gap between prokaryotes and eukaryotes.</title>
        <authorList>
            <person name="Spang A."/>
            <person name="Saw J.H."/>
            <person name="Jorgensen S.L."/>
            <person name="Zaremba-Niedzwiedzka K."/>
            <person name="Martijn J."/>
            <person name="Lind A.E."/>
            <person name="van Eijk R."/>
            <person name="Schleper C."/>
            <person name="Guy L."/>
            <person name="Ettema T.J."/>
        </authorList>
    </citation>
    <scope>NUCLEOTIDE SEQUENCE</scope>
</reference>
<accession>A0A0F9S5T3</accession>
<gene>
    <name evidence="1" type="ORF">LCGC14_0512260</name>
</gene>
<organism evidence="1">
    <name type="scientific">marine sediment metagenome</name>
    <dbReference type="NCBI Taxonomy" id="412755"/>
    <lineage>
        <taxon>unclassified sequences</taxon>
        <taxon>metagenomes</taxon>
        <taxon>ecological metagenomes</taxon>
    </lineage>
</organism>
<dbReference type="AlphaFoldDB" id="A0A0F9S5T3"/>
<sequence>MSNKPKAQLLEADRQIRALSPNKGMTNGTKPQIRITLIRGFELFNTRSYHNYETWSDGYKAEAFDGVGNVIAQVSAEDLDDVLVKLEIKMKENEE</sequence>
<evidence type="ECO:0000313" key="1">
    <source>
        <dbReference type="EMBL" id="KKN62429.1"/>
    </source>
</evidence>
<proteinExistence type="predicted"/>
<comment type="caution">
    <text evidence="1">The sequence shown here is derived from an EMBL/GenBank/DDBJ whole genome shotgun (WGS) entry which is preliminary data.</text>
</comment>
<protein>
    <submittedName>
        <fullName evidence="1">Uncharacterized protein</fullName>
    </submittedName>
</protein>